<accession>S0AT34</accession>
<dbReference type="EMBL" id="CP004145">
    <property type="protein sequence ID" value="AGO61199.1"/>
    <property type="molecule type" value="Genomic_DNA"/>
</dbReference>
<protein>
    <submittedName>
        <fullName evidence="2">CRISPR-associated Cas5 family Hmari subtype protein</fullName>
    </submittedName>
</protein>
<gene>
    <name evidence="2" type="ORF">FACI_IFERC00001G1219</name>
</gene>
<reference evidence="2 3" key="1">
    <citation type="journal article" date="2007" name="Proc. Natl. Acad. Sci. U.S.A.">
        <title>Genome dynamics in a natural archaeal population.</title>
        <authorList>
            <person name="Allen E.E."/>
            <person name="Tyson G.W."/>
            <person name="Whitaker R.J."/>
            <person name="Detter J.C."/>
            <person name="Richardson P.M."/>
            <person name="Banfield J.F."/>
        </authorList>
    </citation>
    <scope>NUCLEOTIDE SEQUENCE [LARGE SCALE GENOMIC DNA]</scope>
    <source>
        <strain evidence="3">fer1</strain>
    </source>
</reference>
<dbReference type="Pfam" id="PF09704">
    <property type="entry name" value="Cas_Cas5d"/>
    <property type="match status" value="1"/>
</dbReference>
<organism evidence="2 3">
    <name type="scientific">Ferroplasma acidarmanus Fer1</name>
    <dbReference type="NCBI Taxonomy" id="333146"/>
    <lineage>
        <taxon>Archaea</taxon>
        <taxon>Methanobacteriati</taxon>
        <taxon>Thermoplasmatota</taxon>
        <taxon>Thermoplasmata</taxon>
        <taxon>Thermoplasmatales</taxon>
        <taxon>Ferroplasmaceae</taxon>
        <taxon>Ferroplasma</taxon>
    </lineage>
</organism>
<sequence length="256" mass="29667">MLIFDIKAKFASFKKLYTNSSSMTYMFPPRTTLEGIIGAIMGYDFDSYYEKFNFKYTLIATSLKSIIRTYMTNLNYIKIVDNNYFIKNIINNNGYNYTQIPFEFLLPENFSKNIIYRIYFFSKDDDLMAKLEEKIIKNNPVYPVSLGNANMLASINYIAKGKISKIKTGDPIKINSPAPMKYIKGIPANNDIYLQKDVFPVSFDLNRYPITMTYVFNSKGEKINVLTDNQVIKVEYDGIEENILFPEVASNEFLFP</sequence>
<dbReference type="AlphaFoldDB" id="S0AT34"/>
<dbReference type="GeneID" id="16025396"/>
<proteinExistence type="predicted"/>
<name>S0AT34_FERAC</name>
<dbReference type="NCBIfam" id="TIGR02593">
    <property type="entry name" value="CRISPR_cas5"/>
    <property type="match status" value="1"/>
</dbReference>
<dbReference type="GO" id="GO:0043571">
    <property type="term" value="P:maintenance of CRISPR repeat elements"/>
    <property type="evidence" value="ECO:0007669"/>
    <property type="project" value="InterPro"/>
</dbReference>
<keyword evidence="1" id="KW-0051">Antiviral defense</keyword>
<dbReference type="InterPro" id="IPR013422">
    <property type="entry name" value="CRISPR-assoc_prot_Cas5_N"/>
</dbReference>
<evidence type="ECO:0000256" key="1">
    <source>
        <dbReference type="ARBA" id="ARBA00023118"/>
    </source>
</evidence>
<dbReference type="HOGENOM" id="CLU_090888_1_0_2"/>
<dbReference type="GO" id="GO:0051607">
    <property type="term" value="P:defense response to virus"/>
    <property type="evidence" value="ECO:0007669"/>
    <property type="project" value="UniProtKB-KW"/>
</dbReference>
<dbReference type="InterPro" id="IPR021124">
    <property type="entry name" value="CRISPR-assoc_prot_Cas5"/>
</dbReference>
<dbReference type="KEGG" id="fac:FACI_IFERC01G1219"/>
<dbReference type="RefSeq" id="WP_009887251.1">
    <property type="nucleotide sequence ID" value="NC_021592.1"/>
</dbReference>
<evidence type="ECO:0000313" key="3">
    <source>
        <dbReference type="Proteomes" id="UP000014660"/>
    </source>
</evidence>
<keyword evidence="3" id="KW-1185">Reference proteome</keyword>
<evidence type="ECO:0000313" key="2">
    <source>
        <dbReference type="EMBL" id="AGO61199.1"/>
    </source>
</evidence>
<dbReference type="Proteomes" id="UP000014660">
    <property type="component" value="Chromosome"/>
</dbReference>